<dbReference type="SUPFAM" id="SSF53756">
    <property type="entry name" value="UDP-Glycosyltransferase/glycogen phosphorylase"/>
    <property type="match status" value="1"/>
</dbReference>
<feature type="active site" description="Proton acceptor" evidence="1">
    <location>
        <position position="21"/>
    </location>
</feature>
<reference evidence="4 7" key="2">
    <citation type="submission" date="2019-02" db="EMBL/GenBank/DDBJ databases">
        <title>Complete genome sequence of Desulfobacter hydrogenophilus AcRS1.</title>
        <authorList>
            <person name="Marietou A."/>
            <person name="Lund M.B."/>
            <person name="Marshall I.P.G."/>
            <person name="Schreiber L."/>
            <person name="Jorgensen B."/>
        </authorList>
    </citation>
    <scope>NUCLEOTIDE SEQUENCE [LARGE SCALE GENOMIC DNA]</scope>
    <source>
        <strain evidence="4 7">AcRS1</strain>
    </source>
</reference>
<dbReference type="InterPro" id="IPR020023">
    <property type="entry name" value="PseG"/>
</dbReference>
<evidence type="ECO:0000313" key="5">
    <source>
        <dbReference type="EMBL" id="RAM00863.1"/>
    </source>
</evidence>
<dbReference type="InterPro" id="IPR007235">
    <property type="entry name" value="Glyco_trans_28_C"/>
</dbReference>
<dbReference type="NCBIfam" id="TIGR03590">
    <property type="entry name" value="PseG"/>
    <property type="match status" value="1"/>
</dbReference>
<dbReference type="Gene3D" id="3.40.50.2000">
    <property type="entry name" value="Glycogen Phosphorylase B"/>
    <property type="match status" value="1"/>
</dbReference>
<dbReference type="Proteomes" id="UP000293902">
    <property type="component" value="Chromosome"/>
</dbReference>
<dbReference type="PANTHER" id="PTHR21015">
    <property type="entry name" value="UDP-N-ACETYLGLUCOSAMINE--N-ACETYLMURAMYL-(PENTAPEPTIDE) PYROPHOSPHORYL-UNDECAPRENOL N-ACETYLGLUCOSAMINE TRANSFERASE 1"/>
    <property type="match status" value="1"/>
</dbReference>
<dbReference type="RefSeq" id="WP_111958867.1">
    <property type="nucleotide sequence ID" value="NZ_CP036313.1"/>
</dbReference>
<reference evidence="5 6" key="1">
    <citation type="submission" date="2018-06" db="EMBL/GenBank/DDBJ databases">
        <title>Complete Genome Sequence of Desulfobacter hydrogenophilus (DSM3380).</title>
        <authorList>
            <person name="Marietou A."/>
            <person name="Schreiber L."/>
            <person name="Marshall I."/>
            <person name="Jorgensen B."/>
        </authorList>
    </citation>
    <scope>NUCLEOTIDE SEQUENCE [LARGE SCALE GENOMIC DNA]</scope>
    <source>
        <strain evidence="5 6">DSM 3380</strain>
    </source>
</reference>
<evidence type="ECO:0000256" key="2">
    <source>
        <dbReference type="PIRSR" id="PIRSR620023-2"/>
    </source>
</evidence>
<dbReference type="EC" id="3.6.1.57" evidence="5"/>
<sequence>MSHAVKIVFRTDASLQIGTGHVMRCLTLAEALKKEGAQCHFISREHPGNLFDQIKQQGFIVKALPATTKEMFFDDSNNAVHSEYASWLGTSWTTDAEQTKSSIGNTVYDWLIVDHYALDEKWEKELRPKCRNIMVIDDLADRSHDCDLLLDQNLGRDQNHYNQIVPKNCTVLTGPHYALLRPEFAALRDYSLRRRVNPKFKHLMISMGGVDQINATGKILEAIKECELPNYLRITVVMGLNAPWLLQVKSLAEQLPQSTEVMVNVQNMAQLMTDSDLAIGAAGSTSWERCCLGLPSIIVILAENQQFIANSLQSAGAAKTFSINDDVNALGKIIKKMIGNTNEAPKMSAVAASITDGNGINKITTKLQAMTHI</sequence>
<organism evidence="5 6">
    <name type="scientific">Desulfobacter hydrogenophilus</name>
    <dbReference type="NCBI Taxonomy" id="2291"/>
    <lineage>
        <taxon>Bacteria</taxon>
        <taxon>Pseudomonadati</taxon>
        <taxon>Thermodesulfobacteriota</taxon>
        <taxon>Desulfobacteria</taxon>
        <taxon>Desulfobacterales</taxon>
        <taxon>Desulfobacteraceae</taxon>
        <taxon>Desulfobacter</taxon>
    </lineage>
</organism>
<feature type="binding site" evidence="2">
    <location>
        <position position="181"/>
    </location>
    <ligand>
        <name>substrate</name>
    </ligand>
</feature>
<dbReference type="PANTHER" id="PTHR21015:SF22">
    <property type="entry name" value="GLYCOSYLTRANSFERASE"/>
    <property type="match status" value="1"/>
</dbReference>
<dbReference type="Proteomes" id="UP000248798">
    <property type="component" value="Unassembled WGS sequence"/>
</dbReference>
<dbReference type="GO" id="GO:0016787">
    <property type="term" value="F:hydrolase activity"/>
    <property type="evidence" value="ECO:0007669"/>
    <property type="project" value="UniProtKB-KW"/>
</dbReference>
<accession>A0A328FCL9</accession>
<feature type="domain" description="Glycosyl transferase family 28 C-terminal" evidence="3">
    <location>
        <begin position="233"/>
        <end position="349"/>
    </location>
</feature>
<protein>
    <submittedName>
        <fullName evidence="5">UDP-2,4-diacetamido-2,4, 6-trideoxy-beta-L-altropyranose hydrolase</fullName>
        <ecNumber evidence="5">3.6.1.57</ecNumber>
    </submittedName>
</protein>
<dbReference type="Pfam" id="PF04101">
    <property type="entry name" value="Glyco_tran_28_C"/>
    <property type="match status" value="1"/>
</dbReference>
<dbReference type="EMBL" id="CP036313">
    <property type="protein sequence ID" value="QBH13848.1"/>
    <property type="molecule type" value="Genomic_DNA"/>
</dbReference>
<name>A0A328FCL9_9BACT</name>
<evidence type="ECO:0000256" key="1">
    <source>
        <dbReference type="PIRSR" id="PIRSR620023-1"/>
    </source>
</evidence>
<dbReference type="AlphaFoldDB" id="A0A328FCL9"/>
<dbReference type="Gene3D" id="3.40.50.11190">
    <property type="match status" value="1"/>
</dbReference>
<dbReference type="GO" id="GO:0016758">
    <property type="term" value="F:hexosyltransferase activity"/>
    <property type="evidence" value="ECO:0007669"/>
    <property type="project" value="InterPro"/>
</dbReference>
<keyword evidence="5" id="KW-0378">Hydrolase</keyword>
<proteinExistence type="predicted"/>
<dbReference type="OrthoDB" id="9788924at2"/>
<evidence type="ECO:0000313" key="7">
    <source>
        <dbReference type="Proteomes" id="UP000293902"/>
    </source>
</evidence>
<evidence type="ECO:0000259" key="3">
    <source>
        <dbReference type="Pfam" id="PF04101"/>
    </source>
</evidence>
<evidence type="ECO:0000313" key="6">
    <source>
        <dbReference type="Proteomes" id="UP000248798"/>
    </source>
</evidence>
<feature type="binding site" evidence="2">
    <location>
        <position position="288"/>
    </location>
    <ligand>
        <name>substrate</name>
    </ligand>
</feature>
<evidence type="ECO:0000313" key="4">
    <source>
        <dbReference type="EMBL" id="QBH13848.1"/>
    </source>
</evidence>
<keyword evidence="7" id="KW-1185">Reference proteome</keyword>
<dbReference type="EMBL" id="QLNI01000037">
    <property type="protein sequence ID" value="RAM00863.1"/>
    <property type="molecule type" value="Genomic_DNA"/>
</dbReference>
<gene>
    <name evidence="5" type="primary">pseG</name>
    <name evidence="5" type="ORF">DO021_17055</name>
    <name evidence="4" type="ORF">EYB58_13505</name>
</gene>